<dbReference type="Pfam" id="PF25019">
    <property type="entry name" value="LRR_R13L1-DRL21"/>
    <property type="match status" value="1"/>
</dbReference>
<dbReference type="InterPro" id="IPR032675">
    <property type="entry name" value="LRR_dom_sf"/>
</dbReference>
<keyword evidence="8" id="KW-1185">Reference proteome</keyword>
<name>A0A2U1MJ25_ARTAN</name>
<dbReference type="SUPFAM" id="SSF52540">
    <property type="entry name" value="P-loop containing nucleoside triphosphate hydrolases"/>
    <property type="match status" value="1"/>
</dbReference>
<dbReference type="SUPFAM" id="SSF52058">
    <property type="entry name" value="L domain-like"/>
    <property type="match status" value="1"/>
</dbReference>
<keyword evidence="2" id="KW-0547">Nucleotide-binding</keyword>
<feature type="domain" description="Disease resistance protein winged helix" evidence="5">
    <location>
        <begin position="343"/>
        <end position="388"/>
    </location>
</feature>
<dbReference type="GO" id="GO:0098542">
    <property type="term" value="P:defense response to other organism"/>
    <property type="evidence" value="ECO:0007669"/>
    <property type="project" value="TreeGrafter"/>
</dbReference>
<evidence type="ECO:0000313" key="8">
    <source>
        <dbReference type="Proteomes" id="UP000245207"/>
    </source>
</evidence>
<evidence type="ECO:0000259" key="4">
    <source>
        <dbReference type="Pfam" id="PF00931"/>
    </source>
</evidence>
<organism evidence="7 8">
    <name type="scientific">Artemisia annua</name>
    <name type="common">Sweet wormwood</name>
    <dbReference type="NCBI Taxonomy" id="35608"/>
    <lineage>
        <taxon>Eukaryota</taxon>
        <taxon>Viridiplantae</taxon>
        <taxon>Streptophyta</taxon>
        <taxon>Embryophyta</taxon>
        <taxon>Tracheophyta</taxon>
        <taxon>Spermatophyta</taxon>
        <taxon>Magnoliopsida</taxon>
        <taxon>eudicotyledons</taxon>
        <taxon>Gunneridae</taxon>
        <taxon>Pentapetalae</taxon>
        <taxon>asterids</taxon>
        <taxon>campanulids</taxon>
        <taxon>Asterales</taxon>
        <taxon>Asteraceae</taxon>
        <taxon>Asteroideae</taxon>
        <taxon>Anthemideae</taxon>
        <taxon>Artemisiinae</taxon>
        <taxon>Artemisia</taxon>
    </lineage>
</organism>
<dbReference type="AlphaFoldDB" id="A0A2U1MJ25"/>
<dbReference type="InterPro" id="IPR058922">
    <property type="entry name" value="WHD_DRP"/>
</dbReference>
<evidence type="ECO:0000256" key="2">
    <source>
        <dbReference type="ARBA" id="ARBA00022741"/>
    </source>
</evidence>
<dbReference type="PRINTS" id="PR00364">
    <property type="entry name" value="DISEASERSIST"/>
</dbReference>
<comment type="caution">
    <text evidence="7">The sequence shown here is derived from an EMBL/GenBank/DDBJ whole genome shotgun (WGS) entry which is preliminary data.</text>
</comment>
<dbReference type="Gene3D" id="3.80.10.10">
    <property type="entry name" value="Ribonuclease Inhibitor"/>
    <property type="match status" value="1"/>
</dbReference>
<dbReference type="Gene3D" id="3.40.50.300">
    <property type="entry name" value="P-loop containing nucleotide triphosphate hydrolases"/>
    <property type="match status" value="1"/>
</dbReference>
<dbReference type="GO" id="GO:0043531">
    <property type="term" value="F:ADP binding"/>
    <property type="evidence" value="ECO:0007669"/>
    <property type="project" value="InterPro"/>
</dbReference>
<evidence type="ECO:0000256" key="1">
    <source>
        <dbReference type="ARBA" id="ARBA00022614"/>
    </source>
</evidence>
<evidence type="ECO:0000256" key="3">
    <source>
        <dbReference type="ARBA" id="ARBA00022821"/>
    </source>
</evidence>
<dbReference type="PANTHER" id="PTHR23155">
    <property type="entry name" value="DISEASE RESISTANCE PROTEIN RP"/>
    <property type="match status" value="1"/>
</dbReference>
<sequence>MVDALVIVAAEGILNKALSMAANVVSIALGYKEKLTELHDTLNMIRAKLSDAEGKKSTELQLQDEKVEPAGSSYRLGTVPYLDEFKIVGRENDELRIVELLTNSKGDKLTIVPIVGMGGIGKTSLAKSVYNNHKIEQHFEVRTWLCVSVKVNVDKLLANIYESISREKSKSLITVTLMENLREKLGSKRYLLVLDDVWDEELSYWDEFRKCMLQLNSENGSCIIVTTRKLNIRRNANIEDSHILKSLSDDESWAMFKERALPLPELEEIGRDIVKKCCGLPLLVDILGSMLRHYNTDKGKWLSIQESEVWDVEERGRVLSILKLSFDNLPDSMVKQCFVYCSIFKKDKVIDREELVQLWMALGFVTTDTTGTKEMEDLGNDNIQILVNEFPQEMKNLISLRHLVIESHLLPPKDVGLLTSLRTLAYFQVGRQKGRQIEELGPLKHLGGTLRICNLEEIGSKEDAVKADLKRKPNLNMIEYLWNCCDEDANINDKEVLEGLQPPANVKILTVEKFSGDSLPEWAMKMKIKTERNWTPLAKLVEITLTDCHNCLNIPMLEDLPLLQDLVLRNMDNFGYRSILEGAPFFPKSLRH</sequence>
<dbReference type="InterPro" id="IPR027417">
    <property type="entry name" value="P-loop_NTPase"/>
</dbReference>
<dbReference type="Pfam" id="PF23559">
    <property type="entry name" value="WHD_DRP"/>
    <property type="match status" value="1"/>
</dbReference>
<dbReference type="InterPro" id="IPR042197">
    <property type="entry name" value="Apaf_helical"/>
</dbReference>
<dbReference type="STRING" id="35608.A0A2U1MJ25"/>
<dbReference type="Proteomes" id="UP000245207">
    <property type="component" value="Unassembled WGS sequence"/>
</dbReference>
<dbReference type="InterPro" id="IPR044974">
    <property type="entry name" value="Disease_R_plants"/>
</dbReference>
<keyword evidence="1" id="KW-0433">Leucine-rich repeat</keyword>
<accession>A0A2U1MJ25</accession>
<protein>
    <submittedName>
        <fullName evidence="7">Uncharacterized protein</fullName>
    </submittedName>
</protein>
<evidence type="ECO:0000259" key="5">
    <source>
        <dbReference type="Pfam" id="PF23559"/>
    </source>
</evidence>
<dbReference type="InterPro" id="IPR056789">
    <property type="entry name" value="LRR_R13L1-DRL21"/>
</dbReference>
<gene>
    <name evidence="7" type="ORF">CTI12_AA375010</name>
</gene>
<keyword evidence="3" id="KW-0611">Plant defense</keyword>
<dbReference type="EMBL" id="PKPP01005159">
    <property type="protein sequence ID" value="PWA61222.1"/>
    <property type="molecule type" value="Genomic_DNA"/>
</dbReference>
<dbReference type="OrthoDB" id="1166366at2759"/>
<dbReference type="Gene3D" id="1.10.8.430">
    <property type="entry name" value="Helical domain of apoptotic protease-activating factors"/>
    <property type="match status" value="1"/>
</dbReference>
<evidence type="ECO:0000313" key="7">
    <source>
        <dbReference type="EMBL" id="PWA61222.1"/>
    </source>
</evidence>
<evidence type="ECO:0000259" key="6">
    <source>
        <dbReference type="Pfam" id="PF25019"/>
    </source>
</evidence>
<feature type="domain" description="R13L1/DRL21-like LRR repeat region" evidence="6">
    <location>
        <begin position="437"/>
        <end position="571"/>
    </location>
</feature>
<proteinExistence type="predicted"/>
<feature type="domain" description="NB-ARC" evidence="4">
    <location>
        <begin position="96"/>
        <end position="261"/>
    </location>
</feature>
<dbReference type="Pfam" id="PF00931">
    <property type="entry name" value="NB-ARC"/>
    <property type="match status" value="1"/>
</dbReference>
<dbReference type="PANTHER" id="PTHR23155:SF1205">
    <property type="entry name" value="DISEASE RESISTANCE PROTEIN RPM1"/>
    <property type="match status" value="1"/>
</dbReference>
<reference evidence="7 8" key="1">
    <citation type="journal article" date="2018" name="Mol. Plant">
        <title>The genome of Artemisia annua provides insight into the evolution of Asteraceae family and artemisinin biosynthesis.</title>
        <authorList>
            <person name="Shen Q."/>
            <person name="Zhang L."/>
            <person name="Liao Z."/>
            <person name="Wang S."/>
            <person name="Yan T."/>
            <person name="Shi P."/>
            <person name="Liu M."/>
            <person name="Fu X."/>
            <person name="Pan Q."/>
            <person name="Wang Y."/>
            <person name="Lv Z."/>
            <person name="Lu X."/>
            <person name="Zhang F."/>
            <person name="Jiang W."/>
            <person name="Ma Y."/>
            <person name="Chen M."/>
            <person name="Hao X."/>
            <person name="Li L."/>
            <person name="Tang Y."/>
            <person name="Lv G."/>
            <person name="Zhou Y."/>
            <person name="Sun X."/>
            <person name="Brodelius P.E."/>
            <person name="Rose J.K.C."/>
            <person name="Tang K."/>
        </authorList>
    </citation>
    <scope>NUCLEOTIDE SEQUENCE [LARGE SCALE GENOMIC DNA]</scope>
    <source>
        <strain evidence="8">cv. Huhao1</strain>
        <tissue evidence="7">Leaf</tissue>
    </source>
</reference>
<dbReference type="InterPro" id="IPR002182">
    <property type="entry name" value="NB-ARC"/>
</dbReference>